<evidence type="ECO:0000256" key="13">
    <source>
        <dbReference type="ARBA" id="ARBA00023157"/>
    </source>
</evidence>
<dbReference type="PANTHER" id="PTHR27002:SF814">
    <property type="entry name" value="CYSTEINE-RICH RECEPTOR-LIKE PROTEIN KINASE 10"/>
    <property type="match status" value="1"/>
</dbReference>
<keyword evidence="4" id="KW-0808">Transferase</keyword>
<feature type="transmembrane region" description="Helical" evidence="19">
    <location>
        <begin position="22"/>
        <end position="47"/>
    </location>
</feature>
<dbReference type="Pfam" id="PF07714">
    <property type="entry name" value="PK_Tyr_Ser-Thr"/>
    <property type="match status" value="1"/>
</dbReference>
<dbReference type="PANTHER" id="PTHR27002">
    <property type="entry name" value="RECEPTOR-LIKE SERINE/THREONINE-PROTEIN KINASE SD1-8"/>
    <property type="match status" value="1"/>
</dbReference>
<keyword evidence="6" id="KW-0732">Signal</keyword>
<protein>
    <recommendedName>
        <fullName evidence="2">non-specific serine/threonine protein kinase</fullName>
        <ecNumber evidence="2">2.7.11.1</ecNumber>
    </recommendedName>
</protein>
<organism evidence="22 23">
    <name type="scientific">Herrania umbratica</name>
    <dbReference type="NCBI Taxonomy" id="108875"/>
    <lineage>
        <taxon>Eukaryota</taxon>
        <taxon>Viridiplantae</taxon>
        <taxon>Streptophyta</taxon>
        <taxon>Embryophyta</taxon>
        <taxon>Tracheophyta</taxon>
        <taxon>Spermatophyta</taxon>
        <taxon>Magnoliopsida</taxon>
        <taxon>eudicotyledons</taxon>
        <taxon>Gunneridae</taxon>
        <taxon>Pentapetalae</taxon>
        <taxon>rosids</taxon>
        <taxon>malvids</taxon>
        <taxon>Malvales</taxon>
        <taxon>Malvaceae</taxon>
        <taxon>Byttnerioideae</taxon>
        <taxon>Herrania</taxon>
    </lineage>
</organism>
<evidence type="ECO:0000256" key="11">
    <source>
        <dbReference type="ARBA" id="ARBA00022989"/>
    </source>
</evidence>
<keyword evidence="22" id="KW-1185">Reference proteome</keyword>
<dbReference type="Pfam" id="PF11883">
    <property type="entry name" value="DUF3403"/>
    <property type="match status" value="1"/>
</dbReference>
<dbReference type="FunFam" id="3.30.200.20:FF:000195">
    <property type="entry name" value="G-type lectin S-receptor-like serine/threonine-protein kinase"/>
    <property type="match status" value="1"/>
</dbReference>
<proteinExistence type="predicted"/>
<evidence type="ECO:0000256" key="8">
    <source>
        <dbReference type="ARBA" id="ARBA00022741"/>
    </source>
</evidence>
<keyword evidence="8" id="KW-0547">Nucleotide-binding</keyword>
<comment type="catalytic activity">
    <reaction evidence="17">
        <text>L-seryl-[protein] + ATP = O-phospho-L-seryl-[protein] + ADP + H(+)</text>
        <dbReference type="Rhea" id="RHEA:17989"/>
        <dbReference type="Rhea" id="RHEA-COMP:9863"/>
        <dbReference type="Rhea" id="RHEA-COMP:11604"/>
        <dbReference type="ChEBI" id="CHEBI:15378"/>
        <dbReference type="ChEBI" id="CHEBI:29999"/>
        <dbReference type="ChEBI" id="CHEBI:30616"/>
        <dbReference type="ChEBI" id="CHEBI:83421"/>
        <dbReference type="ChEBI" id="CHEBI:456216"/>
        <dbReference type="EC" id="2.7.11.1"/>
    </reaction>
</comment>
<evidence type="ECO:0000256" key="14">
    <source>
        <dbReference type="ARBA" id="ARBA00023170"/>
    </source>
</evidence>
<feature type="region of interest" description="Disordered" evidence="18">
    <location>
        <begin position="270"/>
        <end position="294"/>
    </location>
</feature>
<keyword evidence="12 19" id="KW-0472">Membrane</keyword>
<dbReference type="SUPFAM" id="SSF56112">
    <property type="entry name" value="Protein kinase-like (PK-like)"/>
    <property type="match status" value="1"/>
</dbReference>
<evidence type="ECO:0000259" key="21">
    <source>
        <dbReference type="PROSITE" id="PS51473"/>
    </source>
</evidence>
<name>A0A6J1B5C5_9ROSI</name>
<evidence type="ECO:0000256" key="9">
    <source>
        <dbReference type="ARBA" id="ARBA00022777"/>
    </source>
</evidence>
<dbReference type="GO" id="GO:0005886">
    <property type="term" value="C:plasma membrane"/>
    <property type="evidence" value="ECO:0007669"/>
    <property type="project" value="TreeGrafter"/>
</dbReference>
<dbReference type="AlphaFoldDB" id="A0A6J1B5C5"/>
<dbReference type="RefSeq" id="XP_021293789.1">
    <property type="nucleotide sequence ID" value="XM_021438114.1"/>
</dbReference>
<sequence>MPHSCFHNRRSAETMVTVSTRILFLIFFYPGLTYLVTLTFALDLYFLSRCINSTGYYTANSAYERDLSSLFNEISSTTKLNYGFFHSQSGEVNVIALCRGDVKLNVCTSCLNDTISEMKQRCPRYKEAIGWSEFCMLRYSSRNISKRVELSPQACLLNTQSAVEGNPYEILDVLKVLLDYLRSRAAAGGTLLKYATSSSSLGAQLWYALVQCTPDLSEQDCNDCLKAATDGITSCCVGQRGCRVLKPSCNLRFESYPFFDSGPAVLLPQSPSTDAAPALPPPQSPRSKKEENKQKKSVWIPLGASLSATLGLALFSACGFFIWRRRNIQEDNENSQEVQLLDLVRGSILDEHSSENFNGENVSRSQEFPSIQLNILHVATNSFCDENKLGEGGFGPVYKGTLADGKAIAVKRLSRTSGQGLLEFKNEVMLIAKLQHRNLVRLLGCCLEKNEKLLVYEFMPNRSLDVFLFDSSMAMELSWQKRFNIIKGVARGILYLHEDSRLRIIHRDLKASNVLLDHEMNPKISDFGMARIFGGDQNQANTNRVVGTYGYMAPEYAMEGLFSIKSDVFSFGVLLLEIISGKRNNGFHVSERGESLLTFAWKLWSKGQGMELMDQLLVQSCVAAEVLKCIHIGLLCVQEDPADRPSMSSVVVMLGSETITLPRPAEPAFSVGRVVAEPIEPTSNDRNCSINEVTISKLSPR</sequence>
<keyword evidence="7" id="KW-0677">Repeat</keyword>
<evidence type="ECO:0000256" key="7">
    <source>
        <dbReference type="ARBA" id="ARBA00022737"/>
    </source>
</evidence>
<dbReference type="FunFam" id="3.30.430.20:FF:000002">
    <property type="entry name" value="Cysteine-rich receptor-like protein kinase 10"/>
    <property type="match status" value="1"/>
</dbReference>
<keyword evidence="9" id="KW-0418">Kinase</keyword>
<evidence type="ECO:0000256" key="5">
    <source>
        <dbReference type="ARBA" id="ARBA00022692"/>
    </source>
</evidence>
<feature type="domain" description="Protein kinase" evidence="20">
    <location>
        <begin position="383"/>
        <end position="659"/>
    </location>
</feature>
<dbReference type="EC" id="2.7.11.1" evidence="2"/>
<feature type="domain" description="Gnk2-homologous" evidence="21">
    <location>
        <begin position="150"/>
        <end position="258"/>
    </location>
</feature>
<evidence type="ECO:0000256" key="4">
    <source>
        <dbReference type="ARBA" id="ARBA00022679"/>
    </source>
</evidence>
<dbReference type="GO" id="GO:0005524">
    <property type="term" value="F:ATP binding"/>
    <property type="evidence" value="ECO:0007669"/>
    <property type="project" value="UniProtKB-KW"/>
</dbReference>
<accession>A0A6J1B5C5</accession>
<evidence type="ECO:0000256" key="10">
    <source>
        <dbReference type="ARBA" id="ARBA00022840"/>
    </source>
</evidence>
<evidence type="ECO:0000256" key="16">
    <source>
        <dbReference type="ARBA" id="ARBA00047899"/>
    </source>
</evidence>
<dbReference type="Gene3D" id="1.10.510.10">
    <property type="entry name" value="Transferase(Phosphotransferase) domain 1"/>
    <property type="match status" value="1"/>
</dbReference>
<dbReference type="PROSITE" id="PS50011">
    <property type="entry name" value="PROTEIN_KINASE_DOM"/>
    <property type="match status" value="1"/>
</dbReference>
<dbReference type="Proteomes" id="UP000504621">
    <property type="component" value="Unplaced"/>
</dbReference>
<evidence type="ECO:0000256" key="3">
    <source>
        <dbReference type="ARBA" id="ARBA00022527"/>
    </source>
</evidence>
<dbReference type="FunFam" id="1.10.510.10:FF:001697">
    <property type="entry name" value="Uncharacterized protein"/>
    <property type="match status" value="1"/>
</dbReference>
<dbReference type="InterPro" id="IPR000719">
    <property type="entry name" value="Prot_kinase_dom"/>
</dbReference>
<keyword evidence="13" id="KW-1015">Disulfide bond</keyword>
<dbReference type="GO" id="GO:0004674">
    <property type="term" value="F:protein serine/threonine kinase activity"/>
    <property type="evidence" value="ECO:0007669"/>
    <property type="project" value="UniProtKB-KW"/>
</dbReference>
<dbReference type="SMART" id="SM00220">
    <property type="entry name" value="S_TKc"/>
    <property type="match status" value="1"/>
</dbReference>
<keyword evidence="5 19" id="KW-0812">Transmembrane</keyword>
<keyword evidence="14" id="KW-0675">Receptor</keyword>
<dbReference type="PROSITE" id="PS00108">
    <property type="entry name" value="PROTEIN_KINASE_ST"/>
    <property type="match status" value="1"/>
</dbReference>
<keyword evidence="15" id="KW-0325">Glycoprotein</keyword>
<dbReference type="InterPro" id="IPR008271">
    <property type="entry name" value="Ser/Thr_kinase_AS"/>
</dbReference>
<evidence type="ECO:0000256" key="12">
    <source>
        <dbReference type="ARBA" id="ARBA00023136"/>
    </source>
</evidence>
<keyword evidence="3" id="KW-0723">Serine/threonine-protein kinase</keyword>
<dbReference type="CDD" id="cd23509">
    <property type="entry name" value="Gnk2-like"/>
    <property type="match status" value="2"/>
</dbReference>
<evidence type="ECO:0000256" key="18">
    <source>
        <dbReference type="SAM" id="MobiDB-lite"/>
    </source>
</evidence>
<evidence type="ECO:0000313" key="22">
    <source>
        <dbReference type="Proteomes" id="UP000504621"/>
    </source>
</evidence>
<evidence type="ECO:0000259" key="20">
    <source>
        <dbReference type="PROSITE" id="PS50011"/>
    </source>
</evidence>
<dbReference type="InterPro" id="IPR001245">
    <property type="entry name" value="Ser-Thr/Tyr_kinase_cat_dom"/>
</dbReference>
<dbReference type="Gene3D" id="3.30.200.20">
    <property type="entry name" value="Phosphorylase Kinase, domain 1"/>
    <property type="match status" value="1"/>
</dbReference>
<comment type="catalytic activity">
    <reaction evidence="16">
        <text>L-threonyl-[protein] + ATP = O-phospho-L-threonyl-[protein] + ADP + H(+)</text>
        <dbReference type="Rhea" id="RHEA:46608"/>
        <dbReference type="Rhea" id="RHEA-COMP:11060"/>
        <dbReference type="Rhea" id="RHEA-COMP:11605"/>
        <dbReference type="ChEBI" id="CHEBI:15378"/>
        <dbReference type="ChEBI" id="CHEBI:30013"/>
        <dbReference type="ChEBI" id="CHEBI:30616"/>
        <dbReference type="ChEBI" id="CHEBI:61977"/>
        <dbReference type="ChEBI" id="CHEBI:456216"/>
        <dbReference type="EC" id="2.7.11.1"/>
    </reaction>
</comment>
<dbReference type="CDD" id="cd14066">
    <property type="entry name" value="STKc_IRAK"/>
    <property type="match status" value="1"/>
</dbReference>
<evidence type="ECO:0000256" key="6">
    <source>
        <dbReference type="ARBA" id="ARBA00022729"/>
    </source>
</evidence>
<evidence type="ECO:0000256" key="2">
    <source>
        <dbReference type="ARBA" id="ARBA00012513"/>
    </source>
</evidence>
<comment type="subcellular location">
    <subcellularLocation>
        <location evidence="1">Membrane</location>
        <topology evidence="1">Single-pass membrane protein</topology>
    </subcellularLocation>
</comment>
<dbReference type="OrthoDB" id="4062651at2759"/>
<dbReference type="InterPro" id="IPR011009">
    <property type="entry name" value="Kinase-like_dom_sf"/>
</dbReference>
<dbReference type="InterPro" id="IPR038408">
    <property type="entry name" value="GNK2_sf"/>
</dbReference>
<evidence type="ECO:0000256" key="1">
    <source>
        <dbReference type="ARBA" id="ARBA00004167"/>
    </source>
</evidence>
<dbReference type="InterPro" id="IPR021820">
    <property type="entry name" value="S-locus_recpt_kinase_C"/>
</dbReference>
<dbReference type="Gene3D" id="3.30.430.20">
    <property type="entry name" value="Gnk2 domain, C-X8-C-X2-C motif"/>
    <property type="match status" value="2"/>
</dbReference>
<dbReference type="Pfam" id="PF01657">
    <property type="entry name" value="Stress-antifung"/>
    <property type="match status" value="2"/>
</dbReference>
<evidence type="ECO:0000256" key="17">
    <source>
        <dbReference type="ARBA" id="ARBA00048679"/>
    </source>
</evidence>
<evidence type="ECO:0000256" key="15">
    <source>
        <dbReference type="ARBA" id="ARBA00023180"/>
    </source>
</evidence>
<dbReference type="PROSITE" id="PS51473">
    <property type="entry name" value="GNK2"/>
    <property type="match status" value="2"/>
</dbReference>
<dbReference type="GeneID" id="110423764"/>
<feature type="domain" description="Gnk2-homologous" evidence="21">
    <location>
        <begin position="45"/>
        <end position="144"/>
    </location>
</feature>
<keyword evidence="11 19" id="KW-1133">Transmembrane helix</keyword>
<reference evidence="23" key="1">
    <citation type="submission" date="2025-08" db="UniProtKB">
        <authorList>
            <consortium name="RefSeq"/>
        </authorList>
    </citation>
    <scope>IDENTIFICATION</scope>
    <source>
        <tissue evidence="23">Leaf</tissue>
    </source>
</reference>
<keyword evidence="10" id="KW-0067">ATP-binding</keyword>
<evidence type="ECO:0000313" key="23">
    <source>
        <dbReference type="RefSeq" id="XP_021293789.1"/>
    </source>
</evidence>
<dbReference type="InterPro" id="IPR002902">
    <property type="entry name" value="GNK2"/>
</dbReference>
<evidence type="ECO:0000256" key="19">
    <source>
        <dbReference type="SAM" id="Phobius"/>
    </source>
</evidence>
<gene>
    <name evidence="23" type="primary">LOC110423764</name>
</gene>